<evidence type="ECO:0000313" key="1">
    <source>
        <dbReference type="EMBL" id="CAI2187012.1"/>
    </source>
</evidence>
<name>A0A9W4X503_9GLOM</name>
<dbReference type="AlphaFoldDB" id="A0A9W4X503"/>
<comment type="caution">
    <text evidence="1">The sequence shown here is derived from an EMBL/GenBank/DDBJ whole genome shotgun (WGS) entry which is preliminary data.</text>
</comment>
<proteinExistence type="predicted"/>
<organism evidence="1 2">
    <name type="scientific">Funneliformis geosporum</name>
    <dbReference type="NCBI Taxonomy" id="1117311"/>
    <lineage>
        <taxon>Eukaryota</taxon>
        <taxon>Fungi</taxon>
        <taxon>Fungi incertae sedis</taxon>
        <taxon>Mucoromycota</taxon>
        <taxon>Glomeromycotina</taxon>
        <taxon>Glomeromycetes</taxon>
        <taxon>Glomerales</taxon>
        <taxon>Glomeraceae</taxon>
        <taxon>Funneliformis</taxon>
    </lineage>
</organism>
<keyword evidence="2" id="KW-1185">Reference proteome</keyword>
<evidence type="ECO:0000313" key="2">
    <source>
        <dbReference type="Proteomes" id="UP001153678"/>
    </source>
</evidence>
<dbReference type="Proteomes" id="UP001153678">
    <property type="component" value="Unassembled WGS sequence"/>
</dbReference>
<dbReference type="EMBL" id="CAMKVN010004411">
    <property type="protein sequence ID" value="CAI2187012.1"/>
    <property type="molecule type" value="Genomic_DNA"/>
</dbReference>
<feature type="non-terminal residue" evidence="1">
    <location>
        <position position="659"/>
    </location>
</feature>
<reference evidence="1" key="1">
    <citation type="submission" date="2022-08" db="EMBL/GenBank/DDBJ databases">
        <authorList>
            <person name="Kallberg Y."/>
            <person name="Tangrot J."/>
            <person name="Rosling A."/>
        </authorList>
    </citation>
    <scope>NUCLEOTIDE SEQUENCE</scope>
    <source>
        <strain evidence="1">Wild A</strain>
    </source>
</reference>
<sequence length="659" mass="76198">MSTRWCTYFNETNPKDYRFLDFYKYRSKQVDFTFSFKIEAYKLQMDLDLLVKEGSKEMKEVARQMKNILKQRDPLIATMTMECCLLYGWNVRYGKMGTLYNYGEKMECCKPYGWNNHRKTLHDVNAFWKKIELNNQLQNIEVEGTNSLISTSAETLRTTIGNINYTIGNINNTLKLPGNQIDDSTLGCKRACENDKESPPTPPNKVRILKTGYNNDSEFYNGESSSSDSEIIQKSLTNVFLEAKNLYQRPISESVDDSNNILESVSREVQQMPVPESMGNNKQNDNVPKHKVTRNKPKYIEHNLAQELLTNLHLCPLKGHKWLWEGIDISNIFKDNKNAKTPLNIGVVNFHNNSCIQPLPSSMITYIQKQMENDNEDIIFFDNDKKIGINKFAIDIDEEVKKFLNEFQDCVSLDVLRQTLHKNSVHNHPNLNFNICYVYQFFNHMYNLYSNDMLSQSLTESEYNSYVWTPLLSYAFMEKGNIRISSGEVASVAYDKLKKLAQVQTKSGPKMDSRATIMSIGQEVLVQENARYDTADKRKNDLSKLEYCSKVLLTSAYLALPTVVRPDIHRFEIYAIQANELSLSLYVASYMFENTICMFGLTDITIPRTVEAFPKCVEAVCKVLSWKARSQNNTKIFHELIGKSAFQICERKYFTPKRL</sequence>
<protein>
    <submittedName>
        <fullName evidence="1">13738_t:CDS:1</fullName>
    </submittedName>
</protein>
<accession>A0A9W4X503</accession>
<dbReference type="OrthoDB" id="2428595at2759"/>
<gene>
    <name evidence="1" type="ORF">FWILDA_LOCUS12862</name>
</gene>